<dbReference type="PATRIC" id="fig|1617426.3.peg.982"/>
<evidence type="ECO:0000256" key="11">
    <source>
        <dbReference type="PROSITE-ProRule" id="PRU00560"/>
    </source>
</evidence>
<dbReference type="InterPro" id="IPR014017">
    <property type="entry name" value="DNA_helicase_UvrD-like_C"/>
</dbReference>
<gene>
    <name evidence="13" type="primary">pcrA_1</name>
    <name evidence="13" type="ORF">TR69_WS6001000996</name>
</gene>
<evidence type="ECO:0000256" key="10">
    <source>
        <dbReference type="ARBA" id="ARBA00048988"/>
    </source>
</evidence>
<dbReference type="InterPro" id="IPR013986">
    <property type="entry name" value="DExx_box_DNA_helicase_dom_sf"/>
</dbReference>
<reference evidence="13 14" key="1">
    <citation type="submission" date="2015-02" db="EMBL/GenBank/DDBJ databases">
        <title>Improved understanding of the partial-nitritation anammox process through 23 genomes representing the majority of the microbial community.</title>
        <authorList>
            <person name="Speth D.R."/>
            <person name="In T Zandt M."/>
            <person name="Guerrero Cruz S."/>
            <person name="Jetten M.S."/>
            <person name="Dutilh B.E."/>
        </authorList>
    </citation>
    <scope>NUCLEOTIDE SEQUENCE [LARGE SCALE GENOMIC DNA]</scope>
    <source>
        <strain evidence="13">OLB20</strain>
    </source>
</reference>
<dbReference type="GO" id="GO:0005524">
    <property type="term" value="F:ATP binding"/>
    <property type="evidence" value="ECO:0007669"/>
    <property type="project" value="UniProtKB-UniRule"/>
</dbReference>
<dbReference type="EMBL" id="JYNZ01000003">
    <property type="protein sequence ID" value="KXK26972.1"/>
    <property type="molecule type" value="Genomic_DNA"/>
</dbReference>
<evidence type="ECO:0000256" key="7">
    <source>
        <dbReference type="ARBA" id="ARBA00023235"/>
    </source>
</evidence>
<dbReference type="Pfam" id="PF13361">
    <property type="entry name" value="UvrD_C"/>
    <property type="match status" value="1"/>
</dbReference>
<dbReference type="GO" id="GO:0043138">
    <property type="term" value="F:3'-5' DNA helicase activity"/>
    <property type="evidence" value="ECO:0007669"/>
    <property type="project" value="UniProtKB-EC"/>
</dbReference>
<accession>A0A136LZA2</accession>
<evidence type="ECO:0000256" key="9">
    <source>
        <dbReference type="ARBA" id="ARBA00034808"/>
    </source>
</evidence>
<evidence type="ECO:0000256" key="6">
    <source>
        <dbReference type="ARBA" id="ARBA00023125"/>
    </source>
</evidence>
<feature type="binding site" evidence="11">
    <location>
        <begin position="24"/>
        <end position="31"/>
    </location>
    <ligand>
        <name>ATP</name>
        <dbReference type="ChEBI" id="CHEBI:30616"/>
    </ligand>
</feature>
<dbReference type="STRING" id="1617426.TR69_WS6001000996"/>
<evidence type="ECO:0000259" key="12">
    <source>
        <dbReference type="PROSITE" id="PS51198"/>
    </source>
</evidence>
<evidence type="ECO:0000313" key="13">
    <source>
        <dbReference type="EMBL" id="KXK26972.1"/>
    </source>
</evidence>
<dbReference type="SUPFAM" id="SSF52540">
    <property type="entry name" value="P-loop containing nucleoside triphosphate hydrolases"/>
    <property type="match status" value="1"/>
</dbReference>
<evidence type="ECO:0000256" key="1">
    <source>
        <dbReference type="ARBA" id="ARBA00009922"/>
    </source>
</evidence>
<keyword evidence="2 11" id="KW-0547">Nucleotide-binding</keyword>
<protein>
    <recommendedName>
        <fullName evidence="9">DNA 3'-5' helicase</fullName>
        <ecNumber evidence="9">5.6.2.4</ecNumber>
    </recommendedName>
</protein>
<keyword evidence="6" id="KW-0238">DNA-binding</keyword>
<evidence type="ECO:0000256" key="8">
    <source>
        <dbReference type="ARBA" id="ARBA00034617"/>
    </source>
</evidence>
<keyword evidence="5 11" id="KW-0067">ATP-binding</keyword>
<evidence type="ECO:0000256" key="3">
    <source>
        <dbReference type="ARBA" id="ARBA00022801"/>
    </source>
</evidence>
<evidence type="ECO:0000313" key="14">
    <source>
        <dbReference type="Proteomes" id="UP000070457"/>
    </source>
</evidence>
<dbReference type="PANTHER" id="PTHR11070:SF2">
    <property type="entry name" value="ATP-DEPENDENT DNA HELICASE SRS2"/>
    <property type="match status" value="1"/>
</dbReference>
<dbReference type="AlphaFoldDB" id="A0A136LZA2"/>
<sequence length="339" mass="38640">MLDTLNPPQREAVTTTEGPVLVLAGAGSGKTRVLTYRMFYLLKKNIARPENILAVTFTNKAAGEMKDRIASLLQSSGSAMYNLPWVGTFHSICVRLLKANAEHIGLSREFTIYDRADQLDAVKEVMKKLQMDTKNIKPNAVLNYISSAKSELIPASRYPEYAVGYFQDRVAEVYPEYQKLLRSNSAVDFDDLIMEAVRLLEQEGDLLEKYRTLFTHIMVDEYQDTNHAQYRLIQMLAERHKNICVVGDDAQSIYSFRGATIQNILNFEKDYPDAKVIKLEQNYRSTKTILDASNLVIALNPNQKKKQLWTENHSGEPITVYEALDEKDEADWVAKKSRN</sequence>
<dbReference type="EC" id="5.6.2.4" evidence="9"/>
<dbReference type="CDD" id="cd17932">
    <property type="entry name" value="DEXQc_UvrD"/>
    <property type="match status" value="1"/>
</dbReference>
<keyword evidence="4 11" id="KW-0347">Helicase</keyword>
<dbReference type="Proteomes" id="UP000070457">
    <property type="component" value="Unassembled WGS sequence"/>
</dbReference>
<comment type="similarity">
    <text evidence="1">Belongs to the helicase family. UvrD subfamily.</text>
</comment>
<organism evidence="13 14">
    <name type="scientific">candidate division WS6 bacterium OLB20</name>
    <dbReference type="NCBI Taxonomy" id="1617426"/>
    <lineage>
        <taxon>Bacteria</taxon>
        <taxon>Candidatus Dojkabacteria</taxon>
    </lineage>
</organism>
<dbReference type="InterPro" id="IPR014016">
    <property type="entry name" value="UvrD-like_ATP-bd"/>
</dbReference>
<evidence type="ECO:0000256" key="4">
    <source>
        <dbReference type="ARBA" id="ARBA00022806"/>
    </source>
</evidence>
<dbReference type="GO" id="GO:0005829">
    <property type="term" value="C:cytosol"/>
    <property type="evidence" value="ECO:0007669"/>
    <property type="project" value="TreeGrafter"/>
</dbReference>
<evidence type="ECO:0000256" key="2">
    <source>
        <dbReference type="ARBA" id="ARBA00022741"/>
    </source>
</evidence>
<comment type="catalytic activity">
    <reaction evidence="10">
        <text>ATP + H2O = ADP + phosphate + H(+)</text>
        <dbReference type="Rhea" id="RHEA:13065"/>
        <dbReference type="ChEBI" id="CHEBI:15377"/>
        <dbReference type="ChEBI" id="CHEBI:15378"/>
        <dbReference type="ChEBI" id="CHEBI:30616"/>
        <dbReference type="ChEBI" id="CHEBI:43474"/>
        <dbReference type="ChEBI" id="CHEBI:456216"/>
        <dbReference type="EC" id="5.6.2.4"/>
    </reaction>
</comment>
<dbReference type="GO" id="GO:0003677">
    <property type="term" value="F:DNA binding"/>
    <property type="evidence" value="ECO:0007669"/>
    <property type="project" value="UniProtKB-KW"/>
</dbReference>
<keyword evidence="7" id="KW-0413">Isomerase</keyword>
<dbReference type="GO" id="GO:0000725">
    <property type="term" value="P:recombinational repair"/>
    <property type="evidence" value="ECO:0007669"/>
    <property type="project" value="TreeGrafter"/>
</dbReference>
<dbReference type="Gene3D" id="3.40.50.300">
    <property type="entry name" value="P-loop containing nucleotide triphosphate hydrolases"/>
    <property type="match status" value="2"/>
</dbReference>
<dbReference type="Gene3D" id="1.10.10.160">
    <property type="match status" value="1"/>
</dbReference>
<dbReference type="PROSITE" id="PS51198">
    <property type="entry name" value="UVRD_HELICASE_ATP_BIND"/>
    <property type="match status" value="1"/>
</dbReference>
<dbReference type="Pfam" id="PF00580">
    <property type="entry name" value="UvrD-helicase"/>
    <property type="match status" value="1"/>
</dbReference>
<keyword evidence="3 11" id="KW-0378">Hydrolase</keyword>
<proteinExistence type="inferred from homology"/>
<dbReference type="PANTHER" id="PTHR11070">
    <property type="entry name" value="UVRD / RECB / PCRA DNA HELICASE FAMILY MEMBER"/>
    <property type="match status" value="1"/>
</dbReference>
<comment type="caution">
    <text evidence="13">The sequence shown here is derived from an EMBL/GenBank/DDBJ whole genome shotgun (WGS) entry which is preliminary data.</text>
</comment>
<name>A0A136LZA2_9BACT</name>
<dbReference type="InterPro" id="IPR000212">
    <property type="entry name" value="DNA_helicase_UvrD/REP"/>
</dbReference>
<feature type="domain" description="UvrD-like helicase ATP-binding" evidence="12">
    <location>
        <begin position="3"/>
        <end position="286"/>
    </location>
</feature>
<dbReference type="GO" id="GO:0016887">
    <property type="term" value="F:ATP hydrolysis activity"/>
    <property type="evidence" value="ECO:0007669"/>
    <property type="project" value="RHEA"/>
</dbReference>
<evidence type="ECO:0000256" key="5">
    <source>
        <dbReference type="ARBA" id="ARBA00022840"/>
    </source>
</evidence>
<comment type="catalytic activity">
    <reaction evidence="8">
        <text>Couples ATP hydrolysis with the unwinding of duplex DNA by translocating in the 3'-5' direction.</text>
        <dbReference type="EC" id="5.6.2.4"/>
    </reaction>
</comment>
<dbReference type="GO" id="GO:0033202">
    <property type="term" value="C:DNA helicase complex"/>
    <property type="evidence" value="ECO:0007669"/>
    <property type="project" value="TreeGrafter"/>
</dbReference>
<dbReference type="InterPro" id="IPR027417">
    <property type="entry name" value="P-loop_NTPase"/>
</dbReference>